<feature type="transmembrane region" description="Helical" evidence="4">
    <location>
        <begin position="442"/>
        <end position="463"/>
    </location>
</feature>
<keyword evidence="4" id="KW-1133">Transmembrane helix</keyword>
<dbReference type="InterPro" id="IPR039528">
    <property type="entry name" value="DPM1-like"/>
</dbReference>
<feature type="transmembrane region" description="Helical" evidence="4">
    <location>
        <begin position="330"/>
        <end position="350"/>
    </location>
</feature>
<evidence type="ECO:0000313" key="6">
    <source>
        <dbReference type="EMBL" id="OGE99332.1"/>
    </source>
</evidence>
<dbReference type="EMBL" id="MFFF01000021">
    <property type="protein sequence ID" value="OGE99332.1"/>
    <property type="molecule type" value="Genomic_DNA"/>
</dbReference>
<dbReference type="Gene3D" id="3.90.550.10">
    <property type="entry name" value="Spore Coat Polysaccharide Biosynthesis Protein SpsA, Chain A"/>
    <property type="match status" value="1"/>
</dbReference>
<dbReference type="PANTHER" id="PTHR43398">
    <property type="entry name" value="DOLICHOL-PHOSPHATE MANNOSYLTRANSFERASE SUBUNIT 1"/>
    <property type="match status" value="1"/>
</dbReference>
<feature type="transmembrane region" description="Helical" evidence="4">
    <location>
        <begin position="404"/>
        <end position="435"/>
    </location>
</feature>
<keyword evidence="2" id="KW-0328">Glycosyltransferase</keyword>
<dbReference type="GO" id="GO:0004582">
    <property type="term" value="F:dolichyl-phosphate beta-D-mannosyltransferase activity"/>
    <property type="evidence" value="ECO:0007669"/>
    <property type="project" value="InterPro"/>
</dbReference>
<sequence length="733" mass="81390">MAKTLVIIPTYNERENIAKLVESVTGQNLGLDILVVDDGNDGTDQLILELQKTRENLFLIHRSGKGGRGSAVIEGLKYGLEKNYDFLVEMDADFSHDPQALGELLAKAAPDTVVIGSRYMRGSKIVGWPLSRRIFSKFANFYASVVLGLGYSDYTNGYRVYPAALVRKLDLNAIRAKGYIVLSELSFALSKVGAEFAEVPIVFVNRARGVSNFSLKEIKEAFLSVVKVRFAGKWLELLVLVLLSLSFFVGLAHALPLTNVISDESPNVGGVLRALENKTVLPAVGDVPYATVTYLLSYVFVAAYLALAWPFFGFDLAALKEQVVDNLSSVYLVTRGSSAVLAIIAAALLYKFSRRASITVLVMTSIIVTAMFRTTKVWVLTTVLTLASLYYLYAAITAKSRRAIFWSILFAALSLANFPFNFYAVGLAVAVLLFVFRRERQFYGVIFKSALAGTAVVAAVTAMNWQNILDQVATILSSPAAGGIDLGGTLASFWLYLKRTVLMFPFLLMPLLFTRGIRDRVLFWLSLLYLAVYLAAISIVAPWVSSVDPFLRYLVPVAFFLGLILASLEFRWNKILAVSAALSFLVYALTLCYLARPTTYNLAADWAAESLNSERVIIVNDVSRLQFPLNAKSAALLEERFCSTRCRQTIERNLGADFASLVVDARRKREDFDLPAQYYLFTNEPRPTHAKQIFGSAAPGEHFSMDNKLGLYFDFDYYRLKNLGEAIYVYEID</sequence>
<dbReference type="GO" id="GO:0016020">
    <property type="term" value="C:membrane"/>
    <property type="evidence" value="ECO:0007669"/>
    <property type="project" value="GOC"/>
</dbReference>
<feature type="transmembrane region" description="Helical" evidence="4">
    <location>
        <begin position="234"/>
        <end position="255"/>
    </location>
</feature>
<keyword evidence="4" id="KW-0812">Transmembrane</keyword>
<feature type="transmembrane region" description="Helical" evidence="4">
    <location>
        <begin position="356"/>
        <end position="372"/>
    </location>
</feature>
<dbReference type="GO" id="GO:0009247">
    <property type="term" value="P:glycolipid biosynthetic process"/>
    <property type="evidence" value="ECO:0007669"/>
    <property type="project" value="TreeGrafter"/>
</dbReference>
<comment type="caution">
    <text evidence="6">The sequence shown here is derived from an EMBL/GenBank/DDBJ whole genome shotgun (WGS) entry which is preliminary data.</text>
</comment>
<proteinExistence type="inferred from homology"/>
<comment type="similarity">
    <text evidence="1">Belongs to the glycosyltransferase 2 family.</text>
</comment>
<evidence type="ECO:0000256" key="3">
    <source>
        <dbReference type="ARBA" id="ARBA00022679"/>
    </source>
</evidence>
<dbReference type="SUPFAM" id="SSF53448">
    <property type="entry name" value="Nucleotide-diphospho-sugar transferases"/>
    <property type="match status" value="1"/>
</dbReference>
<accession>A0A1F5QBQ6</accession>
<dbReference type="Proteomes" id="UP000177235">
    <property type="component" value="Unassembled WGS sequence"/>
</dbReference>
<feature type="transmembrane region" description="Helical" evidence="4">
    <location>
        <begin position="575"/>
        <end position="596"/>
    </location>
</feature>
<dbReference type="FunFam" id="3.90.550.10:FF:000122">
    <property type="entry name" value="Dolichol-phosphate mannosyltransferase subunit 1"/>
    <property type="match status" value="1"/>
</dbReference>
<evidence type="ECO:0000313" key="7">
    <source>
        <dbReference type="Proteomes" id="UP000177235"/>
    </source>
</evidence>
<reference evidence="6 7" key="1">
    <citation type="journal article" date="2016" name="Nat. Commun.">
        <title>Thousands of microbial genomes shed light on interconnected biogeochemical processes in an aquifer system.</title>
        <authorList>
            <person name="Anantharaman K."/>
            <person name="Brown C.T."/>
            <person name="Hug L.A."/>
            <person name="Sharon I."/>
            <person name="Castelle C.J."/>
            <person name="Probst A.J."/>
            <person name="Thomas B.C."/>
            <person name="Singh A."/>
            <person name="Wilkins M.J."/>
            <person name="Karaoz U."/>
            <person name="Brodie E.L."/>
            <person name="Williams K.H."/>
            <person name="Hubbard S.S."/>
            <person name="Banfield J.F."/>
        </authorList>
    </citation>
    <scope>NUCLEOTIDE SEQUENCE [LARGE SCALE GENOMIC DNA]</scope>
</reference>
<dbReference type="AlphaFoldDB" id="A0A1F5QBQ6"/>
<protein>
    <recommendedName>
        <fullName evidence="5">Glycosyltransferase 2-like domain-containing protein</fullName>
    </recommendedName>
</protein>
<feature type="transmembrane region" description="Helical" evidence="4">
    <location>
        <begin position="295"/>
        <end position="318"/>
    </location>
</feature>
<evidence type="ECO:0000259" key="5">
    <source>
        <dbReference type="Pfam" id="PF00535"/>
    </source>
</evidence>
<dbReference type="Pfam" id="PF00535">
    <property type="entry name" value="Glycos_transf_2"/>
    <property type="match status" value="1"/>
</dbReference>
<keyword evidence="4" id="KW-0472">Membrane</keyword>
<feature type="transmembrane region" description="Helical" evidence="4">
    <location>
        <begin position="521"/>
        <end position="544"/>
    </location>
</feature>
<name>A0A1F5QBQ6_9BACT</name>
<dbReference type="PANTHER" id="PTHR43398:SF1">
    <property type="entry name" value="DOLICHOL-PHOSPHATE MANNOSYLTRANSFERASE SUBUNIT 1"/>
    <property type="match status" value="1"/>
</dbReference>
<evidence type="ECO:0000256" key="2">
    <source>
        <dbReference type="ARBA" id="ARBA00022676"/>
    </source>
</evidence>
<organism evidence="6 7">
    <name type="scientific">Candidatus Doudnabacteria bacterium RIFCSPLOWO2_02_FULL_48_13</name>
    <dbReference type="NCBI Taxonomy" id="1817845"/>
    <lineage>
        <taxon>Bacteria</taxon>
        <taxon>Candidatus Doudnaibacteriota</taxon>
    </lineage>
</organism>
<dbReference type="InterPro" id="IPR001173">
    <property type="entry name" value="Glyco_trans_2-like"/>
</dbReference>
<keyword evidence="3" id="KW-0808">Transferase</keyword>
<dbReference type="InterPro" id="IPR029044">
    <property type="entry name" value="Nucleotide-diphossugar_trans"/>
</dbReference>
<feature type="transmembrane region" description="Helical" evidence="4">
    <location>
        <begin position="550"/>
        <end position="568"/>
    </location>
</feature>
<evidence type="ECO:0000256" key="4">
    <source>
        <dbReference type="SAM" id="Phobius"/>
    </source>
</evidence>
<evidence type="ECO:0000256" key="1">
    <source>
        <dbReference type="ARBA" id="ARBA00006739"/>
    </source>
</evidence>
<feature type="transmembrane region" description="Helical" evidence="4">
    <location>
        <begin position="377"/>
        <end position="398"/>
    </location>
</feature>
<gene>
    <name evidence="6" type="ORF">A3J05_00230</name>
</gene>
<dbReference type="CDD" id="cd06442">
    <property type="entry name" value="DPM1_like"/>
    <property type="match status" value="1"/>
</dbReference>
<feature type="domain" description="Glycosyltransferase 2-like" evidence="5">
    <location>
        <begin position="6"/>
        <end position="168"/>
    </location>
</feature>